<feature type="chain" id="PRO_5039180077" description="Autotransporter beta-domain" evidence="1">
    <location>
        <begin position="20"/>
        <end position="510"/>
    </location>
</feature>
<gene>
    <name evidence="2" type="ORF">LUCI_4776</name>
</gene>
<keyword evidence="3" id="KW-1185">Reference proteome</keyword>
<dbReference type="OrthoDB" id="1634655at2"/>
<evidence type="ECO:0008006" key="4">
    <source>
        <dbReference type="Google" id="ProtNLM"/>
    </source>
</evidence>
<dbReference type="RefSeq" id="WP_122630268.1">
    <property type="nucleotide sequence ID" value="NZ_UPPP01000127.1"/>
</dbReference>
<keyword evidence="1" id="KW-0732">Signal</keyword>
<name>A0A498RDE4_9FIRM</name>
<evidence type="ECO:0000313" key="2">
    <source>
        <dbReference type="EMBL" id="VBB09481.1"/>
    </source>
</evidence>
<dbReference type="SUPFAM" id="SSF56935">
    <property type="entry name" value="Porins"/>
    <property type="match status" value="1"/>
</dbReference>
<evidence type="ECO:0000256" key="1">
    <source>
        <dbReference type="SAM" id="SignalP"/>
    </source>
</evidence>
<dbReference type="Proteomes" id="UP000277811">
    <property type="component" value="Unassembled WGS sequence"/>
</dbReference>
<protein>
    <recommendedName>
        <fullName evidence="4">Autotransporter beta-domain</fullName>
    </recommendedName>
</protein>
<organism evidence="2 3">
    <name type="scientific">Lucifera butyrica</name>
    <dbReference type="NCBI Taxonomy" id="1351585"/>
    <lineage>
        <taxon>Bacteria</taxon>
        <taxon>Bacillati</taxon>
        <taxon>Bacillota</taxon>
        <taxon>Negativicutes</taxon>
        <taxon>Veillonellales</taxon>
        <taxon>Veillonellaceae</taxon>
        <taxon>Lucifera</taxon>
    </lineage>
</organism>
<sequence>MKKSSILLFAMAAVLGISAGNPVCGNVLGNVAYASNEQAVVSGSKKFKAEFAYEMARLTSQIVSSSTTDSKSFKVEFSYAIAQGTARIMPLVPSSQRAEFAYEMARLTAPILNDQNLTIDKAKREFAYEAAQLTTKIITNTEASTGANQTSITASGTGTMFPAPETTGNGYSGTLLQNNAAIERKATARANNTGTVEKANANRSDVTPETYQNLVGDLMQVGDRSKHLDHKVNINGEVDYGFASHSGSGQWNRNSSGVSIRLGFDTALGKNWQVNGELEREKNLVRDEDNYGARLNVTGKVGEAKVTVGSFGYLMAEGNIYNSGFRGIRTDWGGPVKYTLSYGNTDDGGDADTKRMSIATARYDDFDYNLEGGIYHYRQESGVNNTIWTLGGNYNFSNFSIGAMVLGSTLKDSQGNNRGSVFSFNYGDLKTWRPGTYDLFAKYYNQPLGTYIDPDMNGLGSLMQGFKGYGVGTHYTFKENLVGGLAYYNLKDKISGDIGKTWWSDLTYYF</sequence>
<reference evidence="2 3" key="1">
    <citation type="submission" date="2018-06" db="EMBL/GenBank/DDBJ databases">
        <authorList>
            <person name="Strepis N."/>
        </authorList>
    </citation>
    <scope>NUCLEOTIDE SEQUENCE [LARGE SCALE GENOMIC DNA]</scope>
    <source>
        <strain evidence="2">LUCI</strain>
    </source>
</reference>
<evidence type="ECO:0000313" key="3">
    <source>
        <dbReference type="Proteomes" id="UP000277811"/>
    </source>
</evidence>
<dbReference type="EMBL" id="UPPP01000127">
    <property type="protein sequence ID" value="VBB09481.1"/>
    <property type="molecule type" value="Genomic_DNA"/>
</dbReference>
<accession>A0A498RDE4</accession>
<dbReference type="AlphaFoldDB" id="A0A498RDE4"/>
<proteinExistence type="predicted"/>
<feature type="signal peptide" evidence="1">
    <location>
        <begin position="1"/>
        <end position="19"/>
    </location>
</feature>